<name>A0A840F027_9ACTN</name>
<dbReference type="PANTHER" id="PTHR32308">
    <property type="entry name" value="LYASE BETA SUBUNIT, PUTATIVE (AFU_ORTHOLOGUE AFUA_4G13030)-RELATED"/>
    <property type="match status" value="1"/>
</dbReference>
<dbReference type="PANTHER" id="PTHR32308:SF10">
    <property type="entry name" value="CITRATE LYASE SUBUNIT BETA"/>
    <property type="match status" value="1"/>
</dbReference>
<feature type="binding site" evidence="4">
    <location>
        <position position="118"/>
    </location>
    <ligand>
        <name>substrate</name>
    </ligand>
</feature>
<gene>
    <name evidence="7" type="ORF">BKA16_000282</name>
</gene>
<evidence type="ECO:0000256" key="3">
    <source>
        <dbReference type="ARBA" id="ARBA00022842"/>
    </source>
</evidence>
<evidence type="ECO:0000256" key="4">
    <source>
        <dbReference type="PIRSR" id="PIRSR015582-1"/>
    </source>
</evidence>
<dbReference type="Proteomes" id="UP000551501">
    <property type="component" value="Unassembled WGS sequence"/>
</dbReference>
<sequence>MIGLDDLRTARTLLFVPGSAPDRFPKAAAIRADIVVIDLEDAVAADRKSVAREAAAEWIANGGRAIVRINAVDTRWHTADVDMAADLRVPVMLAKTGDPAHVNAVYARTGAPVLPLIETASGVASATSIASRPGVARLAFGSIDYANELGVDPTDRESLLLTRSMLVLASATAGVAPPVDGVTTALNDPAALTDDVAYAARIGLPAKLCIHPRQVAPVHAALAPTEDEIAWADRVVAAARIDGDAVAVDGHMVDAPVVARAERILATARR</sequence>
<dbReference type="Gene3D" id="3.20.20.60">
    <property type="entry name" value="Phosphoenolpyruvate-binding domains"/>
    <property type="match status" value="1"/>
</dbReference>
<dbReference type="AlphaFoldDB" id="A0A840F027"/>
<evidence type="ECO:0000259" key="6">
    <source>
        <dbReference type="Pfam" id="PF03328"/>
    </source>
</evidence>
<dbReference type="InterPro" id="IPR040442">
    <property type="entry name" value="Pyrv_kinase-like_dom_sf"/>
</dbReference>
<dbReference type="EMBL" id="JACIFP010000001">
    <property type="protein sequence ID" value="MBB4133730.1"/>
    <property type="molecule type" value="Genomic_DNA"/>
</dbReference>
<dbReference type="RefSeq" id="WP_183368887.1">
    <property type="nucleotide sequence ID" value="NZ_BAABHL010000022.1"/>
</dbReference>
<keyword evidence="7" id="KW-0456">Lyase</keyword>
<feature type="domain" description="HpcH/HpaI aldolase/citrate lyase" evidence="6">
    <location>
        <begin position="11"/>
        <end position="212"/>
    </location>
</feature>
<feature type="binding site" evidence="5">
    <location>
        <position position="144"/>
    </location>
    <ligand>
        <name>Mg(2+)</name>
        <dbReference type="ChEBI" id="CHEBI:18420"/>
    </ligand>
</feature>
<dbReference type="InterPro" id="IPR005000">
    <property type="entry name" value="Aldolase/citrate-lyase_domain"/>
</dbReference>
<feature type="binding site" evidence="5">
    <location>
        <position position="118"/>
    </location>
    <ligand>
        <name>Mg(2+)</name>
        <dbReference type="ChEBI" id="CHEBI:18420"/>
    </ligand>
</feature>
<keyword evidence="3 5" id="KW-0460">Magnesium</keyword>
<keyword evidence="8" id="KW-1185">Reference proteome</keyword>
<dbReference type="InterPro" id="IPR011206">
    <property type="entry name" value="Citrate_lyase_beta/mcl1/mcl2"/>
</dbReference>
<evidence type="ECO:0000256" key="2">
    <source>
        <dbReference type="ARBA" id="ARBA00022723"/>
    </source>
</evidence>
<dbReference type="GO" id="GO:0006107">
    <property type="term" value="P:oxaloacetate metabolic process"/>
    <property type="evidence" value="ECO:0007669"/>
    <property type="project" value="TreeGrafter"/>
</dbReference>
<comment type="cofactor">
    <cofactor evidence="1">
        <name>Mg(2+)</name>
        <dbReference type="ChEBI" id="CHEBI:18420"/>
    </cofactor>
</comment>
<accession>A0A840F027</accession>
<evidence type="ECO:0000313" key="8">
    <source>
        <dbReference type="Proteomes" id="UP000551501"/>
    </source>
</evidence>
<dbReference type="PIRSF" id="PIRSF015582">
    <property type="entry name" value="Cit_lyase_B"/>
    <property type="match status" value="1"/>
</dbReference>
<comment type="caution">
    <text evidence="7">The sequence shown here is derived from an EMBL/GenBank/DDBJ whole genome shotgun (WGS) entry which is preliminary data.</text>
</comment>
<dbReference type="EC" id="4.1.3.34" evidence="7"/>
<organism evidence="7 8">
    <name type="scientific">Gordonia humi</name>
    <dbReference type="NCBI Taxonomy" id="686429"/>
    <lineage>
        <taxon>Bacteria</taxon>
        <taxon>Bacillati</taxon>
        <taxon>Actinomycetota</taxon>
        <taxon>Actinomycetes</taxon>
        <taxon>Mycobacteriales</taxon>
        <taxon>Gordoniaceae</taxon>
        <taxon>Gordonia</taxon>
    </lineage>
</organism>
<evidence type="ECO:0000313" key="7">
    <source>
        <dbReference type="EMBL" id="MBB4133730.1"/>
    </source>
</evidence>
<evidence type="ECO:0000256" key="1">
    <source>
        <dbReference type="ARBA" id="ARBA00001946"/>
    </source>
</evidence>
<proteinExistence type="predicted"/>
<protein>
    <submittedName>
        <fullName evidence="7">Citrate lyase subunit beta/citryl-CoA lyase</fullName>
        <ecNumber evidence="7">4.1.3.34</ecNumber>
    </submittedName>
</protein>
<keyword evidence="2 5" id="KW-0479">Metal-binding</keyword>
<dbReference type="InterPro" id="IPR015813">
    <property type="entry name" value="Pyrv/PenolPyrv_kinase-like_dom"/>
</dbReference>
<dbReference type="SUPFAM" id="SSF51621">
    <property type="entry name" value="Phosphoenolpyruvate/pyruvate domain"/>
    <property type="match status" value="1"/>
</dbReference>
<dbReference type="Pfam" id="PF03328">
    <property type="entry name" value="HpcH_HpaI"/>
    <property type="match status" value="1"/>
</dbReference>
<dbReference type="GO" id="GO:0008816">
    <property type="term" value="F:citryl-CoA lyase activity"/>
    <property type="evidence" value="ECO:0007669"/>
    <property type="project" value="UniProtKB-EC"/>
</dbReference>
<evidence type="ECO:0000256" key="5">
    <source>
        <dbReference type="PIRSR" id="PIRSR015582-2"/>
    </source>
</evidence>
<reference evidence="7 8" key="1">
    <citation type="submission" date="2020-08" db="EMBL/GenBank/DDBJ databases">
        <title>Sequencing the genomes of 1000 actinobacteria strains.</title>
        <authorList>
            <person name="Klenk H.-P."/>
        </authorList>
    </citation>
    <scope>NUCLEOTIDE SEQUENCE [LARGE SCALE GENOMIC DNA]</scope>
    <source>
        <strain evidence="7 8">DSM 45298</strain>
    </source>
</reference>
<feature type="binding site" evidence="4">
    <location>
        <position position="68"/>
    </location>
    <ligand>
        <name>substrate</name>
    </ligand>
</feature>
<dbReference type="GO" id="GO:0000287">
    <property type="term" value="F:magnesium ion binding"/>
    <property type="evidence" value="ECO:0007669"/>
    <property type="project" value="TreeGrafter"/>
</dbReference>